<name>A0A2V1HY65_9MICO</name>
<evidence type="ECO:0000259" key="1">
    <source>
        <dbReference type="Pfam" id="PF15567"/>
    </source>
</evidence>
<dbReference type="Proteomes" id="UP000244893">
    <property type="component" value="Unassembled WGS sequence"/>
</dbReference>
<dbReference type="OrthoDB" id="3542430at2"/>
<protein>
    <recommendedName>
        <fullName evidence="1">Immunity protein 35 domain-containing protein</fullName>
    </recommendedName>
</protein>
<evidence type="ECO:0000313" key="2">
    <source>
        <dbReference type="EMBL" id="PVZ95687.1"/>
    </source>
</evidence>
<proteinExistence type="predicted"/>
<sequence>MRSLDEARTHAAALLAQVVARNGVEVAFFAGQFGVPEHEDHGDVWVFNWQSVGYLRTGDARDQLLIGPIVVPKDDRPAVHLGTADTTEDEVERWRKRSEWDADPLIREWAERLGMSLPSSGPDVVRGFGDMEVDFELQRRAGRFVVVRVSRGVPQVQGSFATEQDGDRFLLIQLINVWRSEQRRPAMWRDELAAGVALDEGPTSVDLRWEAGEAEFPGGRLGVAGATQFSHAIGRSLEQISHALSR</sequence>
<accession>A0A2V1HY65</accession>
<dbReference type="RefSeq" id="WP_116755422.1">
    <property type="nucleotide sequence ID" value="NZ_JBHUEX010000001.1"/>
</dbReference>
<comment type="caution">
    <text evidence="2">The sequence shown here is derived from an EMBL/GenBank/DDBJ whole genome shotgun (WGS) entry which is preliminary data.</text>
</comment>
<organism evidence="2 3">
    <name type="scientific">Amnibacterium flavum</name>
    <dbReference type="NCBI Taxonomy" id="2173173"/>
    <lineage>
        <taxon>Bacteria</taxon>
        <taxon>Bacillati</taxon>
        <taxon>Actinomycetota</taxon>
        <taxon>Actinomycetes</taxon>
        <taxon>Micrococcales</taxon>
        <taxon>Microbacteriaceae</taxon>
        <taxon>Amnibacterium</taxon>
    </lineage>
</organism>
<keyword evidence="3" id="KW-1185">Reference proteome</keyword>
<dbReference type="Pfam" id="PF15567">
    <property type="entry name" value="Imm35"/>
    <property type="match status" value="1"/>
</dbReference>
<dbReference type="EMBL" id="QEOP01000001">
    <property type="protein sequence ID" value="PVZ95687.1"/>
    <property type="molecule type" value="Genomic_DNA"/>
</dbReference>
<gene>
    <name evidence="2" type="ORF">DDQ50_04185</name>
</gene>
<feature type="domain" description="Immunity protein 35" evidence="1">
    <location>
        <begin position="37"/>
        <end position="96"/>
    </location>
</feature>
<evidence type="ECO:0000313" key="3">
    <source>
        <dbReference type="Proteomes" id="UP000244893"/>
    </source>
</evidence>
<dbReference type="AlphaFoldDB" id="A0A2V1HY65"/>
<dbReference type="InterPro" id="IPR029082">
    <property type="entry name" value="Imm35"/>
</dbReference>
<reference evidence="2 3" key="1">
    <citation type="submission" date="2018-05" db="EMBL/GenBank/DDBJ databases">
        <title>Amnibacterium sp. M8JJ-5, whole genome shotgun sequence.</title>
        <authorList>
            <person name="Tuo L."/>
        </authorList>
    </citation>
    <scope>NUCLEOTIDE SEQUENCE [LARGE SCALE GENOMIC DNA]</scope>
    <source>
        <strain evidence="2 3">M8JJ-5</strain>
    </source>
</reference>